<evidence type="ECO:0000313" key="1">
    <source>
        <dbReference type="EnsemblPlants" id="OPUNC08G11600.1"/>
    </source>
</evidence>
<reference evidence="1" key="2">
    <citation type="submission" date="2018-05" db="EMBL/GenBank/DDBJ databases">
        <title>OpunRS2 (Oryza punctata Reference Sequence Version 2).</title>
        <authorList>
            <person name="Zhang J."/>
            <person name="Kudrna D."/>
            <person name="Lee S."/>
            <person name="Talag J."/>
            <person name="Welchert J."/>
            <person name="Wing R.A."/>
        </authorList>
    </citation>
    <scope>NUCLEOTIDE SEQUENCE [LARGE SCALE GENOMIC DNA]</scope>
</reference>
<name>A0A0E0LUC7_ORYPU</name>
<dbReference type="HOGENOM" id="CLU_2324400_0_0_1"/>
<protein>
    <submittedName>
        <fullName evidence="1">Uncharacterized protein</fullName>
    </submittedName>
</protein>
<keyword evidence="2" id="KW-1185">Reference proteome</keyword>
<dbReference type="Gramene" id="OPUNC08G11600.1">
    <property type="protein sequence ID" value="OPUNC08G11600.1"/>
    <property type="gene ID" value="OPUNC08G11600"/>
</dbReference>
<organism evidence="1">
    <name type="scientific">Oryza punctata</name>
    <name type="common">Red rice</name>
    <dbReference type="NCBI Taxonomy" id="4537"/>
    <lineage>
        <taxon>Eukaryota</taxon>
        <taxon>Viridiplantae</taxon>
        <taxon>Streptophyta</taxon>
        <taxon>Embryophyta</taxon>
        <taxon>Tracheophyta</taxon>
        <taxon>Spermatophyta</taxon>
        <taxon>Magnoliopsida</taxon>
        <taxon>Liliopsida</taxon>
        <taxon>Poales</taxon>
        <taxon>Poaceae</taxon>
        <taxon>BOP clade</taxon>
        <taxon>Oryzoideae</taxon>
        <taxon>Oryzeae</taxon>
        <taxon>Oryzinae</taxon>
        <taxon>Oryza</taxon>
    </lineage>
</organism>
<evidence type="ECO:0000313" key="2">
    <source>
        <dbReference type="Proteomes" id="UP000026962"/>
    </source>
</evidence>
<dbReference type="Proteomes" id="UP000026962">
    <property type="component" value="Chromosome 8"/>
</dbReference>
<proteinExistence type="predicted"/>
<reference evidence="1" key="1">
    <citation type="submission" date="2015-04" db="UniProtKB">
        <authorList>
            <consortium name="EnsemblPlants"/>
        </authorList>
    </citation>
    <scope>IDENTIFICATION</scope>
</reference>
<dbReference type="AlphaFoldDB" id="A0A0E0LUC7"/>
<sequence>MSKCSPELLRKKLVLVQLGGGSWSKGALSNVIFFLGQANSLGHLSALPFEEGTAFTKHFHFSGAFCSYSASDRPLCRVMRLQLVVLNAQINGKSLSTIF</sequence>
<dbReference type="EnsemblPlants" id="OPUNC08G11600.1">
    <property type="protein sequence ID" value="OPUNC08G11600.1"/>
    <property type="gene ID" value="OPUNC08G11600"/>
</dbReference>
<accession>A0A0E0LUC7</accession>